<feature type="chain" id="PRO_5026082620" evidence="2">
    <location>
        <begin position="24"/>
        <end position="77"/>
    </location>
</feature>
<organism evidence="4 5">
    <name type="scientific">Aphis craccivora</name>
    <name type="common">Cowpea aphid</name>
    <dbReference type="NCBI Taxonomy" id="307492"/>
    <lineage>
        <taxon>Eukaryota</taxon>
        <taxon>Metazoa</taxon>
        <taxon>Ecdysozoa</taxon>
        <taxon>Arthropoda</taxon>
        <taxon>Hexapoda</taxon>
        <taxon>Insecta</taxon>
        <taxon>Pterygota</taxon>
        <taxon>Neoptera</taxon>
        <taxon>Paraneoptera</taxon>
        <taxon>Hemiptera</taxon>
        <taxon>Sternorrhyncha</taxon>
        <taxon>Aphidomorpha</taxon>
        <taxon>Aphidoidea</taxon>
        <taxon>Aphididae</taxon>
        <taxon>Aphidini</taxon>
        <taxon>Aphis</taxon>
        <taxon>Aphis</taxon>
    </lineage>
</organism>
<reference evidence="4 5" key="1">
    <citation type="submission" date="2019-08" db="EMBL/GenBank/DDBJ databases">
        <title>Whole genome of Aphis craccivora.</title>
        <authorList>
            <person name="Voronova N.V."/>
            <person name="Shulinski R.S."/>
            <person name="Bandarenka Y.V."/>
            <person name="Zhorov D.G."/>
            <person name="Warner D."/>
        </authorList>
    </citation>
    <scope>NUCLEOTIDE SEQUENCE [LARGE SCALE GENOMIC DNA]</scope>
    <source>
        <strain evidence="4">180601</strain>
        <tissue evidence="4">Whole Body</tissue>
    </source>
</reference>
<dbReference type="Gene3D" id="3.20.20.80">
    <property type="entry name" value="Glycosidases"/>
    <property type="match status" value="1"/>
</dbReference>
<evidence type="ECO:0000259" key="3">
    <source>
        <dbReference type="Pfam" id="PF01301"/>
    </source>
</evidence>
<dbReference type="GO" id="GO:0005975">
    <property type="term" value="P:carbohydrate metabolic process"/>
    <property type="evidence" value="ECO:0007669"/>
    <property type="project" value="InterPro"/>
</dbReference>
<evidence type="ECO:0000256" key="1">
    <source>
        <dbReference type="ARBA" id="ARBA00009809"/>
    </source>
</evidence>
<dbReference type="SUPFAM" id="SSF51445">
    <property type="entry name" value="(Trans)glycosidases"/>
    <property type="match status" value="1"/>
</dbReference>
<evidence type="ECO:0000313" key="5">
    <source>
        <dbReference type="Proteomes" id="UP000478052"/>
    </source>
</evidence>
<dbReference type="InterPro" id="IPR001944">
    <property type="entry name" value="Glycoside_Hdrlase_35"/>
</dbReference>
<comment type="similarity">
    <text evidence="1">Belongs to the glycosyl hydrolase 35 family.</text>
</comment>
<dbReference type="EMBL" id="VUJU01000182">
    <property type="protein sequence ID" value="KAF0772379.1"/>
    <property type="molecule type" value="Genomic_DNA"/>
</dbReference>
<keyword evidence="5" id="KW-1185">Reference proteome</keyword>
<accession>A0A6G0ZM23</accession>
<comment type="caution">
    <text evidence="4">The sequence shown here is derived from an EMBL/GenBank/DDBJ whole genome shotgun (WGS) entry which is preliminary data.</text>
</comment>
<feature type="domain" description="Glycoside hydrolase 35 catalytic" evidence="3">
    <location>
        <begin position="35"/>
        <end position="76"/>
    </location>
</feature>
<dbReference type="OrthoDB" id="6604645at2759"/>
<protein>
    <submittedName>
        <fullName evidence="4">Beta-galactosidase-like isoform X2</fullName>
    </submittedName>
</protein>
<evidence type="ECO:0000313" key="4">
    <source>
        <dbReference type="EMBL" id="KAF0772379.1"/>
    </source>
</evidence>
<proteinExistence type="inferred from homology"/>
<dbReference type="GO" id="GO:0004553">
    <property type="term" value="F:hydrolase activity, hydrolyzing O-glycosyl compounds"/>
    <property type="evidence" value="ECO:0007669"/>
    <property type="project" value="InterPro"/>
</dbReference>
<dbReference type="InterPro" id="IPR017853">
    <property type="entry name" value="GH"/>
</dbReference>
<keyword evidence="2" id="KW-0732">Signal</keyword>
<sequence length="77" mass="9144">MLTISMYCSLALLLLFHFKCVNSDRRFYVDYEKSKFIKDSNAFRYVSGSMHYFRVPRPYCRDRIRKMKSAGLSAISL</sequence>
<gene>
    <name evidence="4" type="ORF">FWK35_00002458</name>
</gene>
<dbReference type="AlphaFoldDB" id="A0A6G0ZM23"/>
<dbReference type="PANTHER" id="PTHR23421">
    <property type="entry name" value="BETA-GALACTOSIDASE RELATED"/>
    <property type="match status" value="1"/>
</dbReference>
<evidence type="ECO:0000256" key="2">
    <source>
        <dbReference type="SAM" id="SignalP"/>
    </source>
</evidence>
<dbReference type="Proteomes" id="UP000478052">
    <property type="component" value="Unassembled WGS sequence"/>
</dbReference>
<dbReference type="Pfam" id="PF01301">
    <property type="entry name" value="Glyco_hydro_35"/>
    <property type="match status" value="1"/>
</dbReference>
<name>A0A6G0ZM23_APHCR</name>
<feature type="signal peptide" evidence="2">
    <location>
        <begin position="1"/>
        <end position="23"/>
    </location>
</feature>
<dbReference type="InterPro" id="IPR031330">
    <property type="entry name" value="Gly_Hdrlase_35_cat"/>
</dbReference>